<evidence type="ECO:0000313" key="3">
    <source>
        <dbReference type="Proteomes" id="UP000294927"/>
    </source>
</evidence>
<keyword evidence="3" id="KW-1185">Reference proteome</keyword>
<dbReference type="EMBL" id="SOCP01000001">
    <property type="protein sequence ID" value="TDV57930.1"/>
    <property type="molecule type" value="Genomic_DNA"/>
</dbReference>
<accession>A0A4R7W5A2</accession>
<protein>
    <submittedName>
        <fullName evidence="2">Uncharacterized protein</fullName>
    </submittedName>
</protein>
<dbReference type="AlphaFoldDB" id="A0A4R7W5A2"/>
<proteinExistence type="predicted"/>
<evidence type="ECO:0000256" key="1">
    <source>
        <dbReference type="SAM" id="MobiDB-lite"/>
    </source>
</evidence>
<comment type="caution">
    <text evidence="2">The sequence shown here is derived from an EMBL/GenBank/DDBJ whole genome shotgun (WGS) entry which is preliminary data.</text>
</comment>
<organism evidence="2 3">
    <name type="scientific">Actinophytocola oryzae</name>
    <dbReference type="NCBI Taxonomy" id="502181"/>
    <lineage>
        <taxon>Bacteria</taxon>
        <taxon>Bacillati</taxon>
        <taxon>Actinomycetota</taxon>
        <taxon>Actinomycetes</taxon>
        <taxon>Pseudonocardiales</taxon>
        <taxon>Pseudonocardiaceae</taxon>
    </lineage>
</organism>
<gene>
    <name evidence="2" type="ORF">CLV71_101804</name>
</gene>
<dbReference type="Proteomes" id="UP000294927">
    <property type="component" value="Unassembled WGS sequence"/>
</dbReference>
<evidence type="ECO:0000313" key="2">
    <source>
        <dbReference type="EMBL" id="TDV57930.1"/>
    </source>
</evidence>
<sequence length="456" mass="49710">MFGVARSTRAPLTEPELRAVAQFMDGGGGVFATGDHEDLGASMCGGVPRVRSMRKWHWPRPGPNGEPVAPSIGGPDRLDTLSAGHDPLFQLNDQSDDIPQTITPRMYATSSSPKWAHQAYPHPLLCGPRGVIRVLPDHPHEGECYVPDDLAKTFTYDGYDVTEYPGGVAPEIVAWSTVAARPADQDPRKGRLNATTFGAIGAYDGHLAGVGRVAVDATWHHFFNVNLVGDPLAPEDPIKSVGFAASESGRAALADIRSYYRNLAVWLARPVSQRTMWWQAVWAARWHHRVSMDLRPALFGGPDDLDLVELLRVGAEAREVLATTVTRADALQWAGRHGIGSVDPELWESLRPQLDPWRQRAAGDPEQTGHLPNLTTSLLPETVLDAVVGAVVYALAARFPDPTQEARDQLAELDWPAEVRPHLDRALDLVAEQLLGTDGQLRALGDALVTARRGER</sequence>
<reference evidence="2 3" key="1">
    <citation type="submission" date="2019-03" db="EMBL/GenBank/DDBJ databases">
        <title>Genomic Encyclopedia of Archaeal and Bacterial Type Strains, Phase II (KMG-II): from individual species to whole genera.</title>
        <authorList>
            <person name="Goeker M."/>
        </authorList>
    </citation>
    <scope>NUCLEOTIDE SEQUENCE [LARGE SCALE GENOMIC DNA]</scope>
    <source>
        <strain evidence="2 3">DSM 45499</strain>
    </source>
</reference>
<name>A0A4R7W5A2_9PSEU</name>
<feature type="region of interest" description="Disordered" evidence="1">
    <location>
        <begin position="56"/>
        <end position="86"/>
    </location>
</feature>